<protein>
    <recommendedName>
        <fullName evidence="6">Late embryogenesis abundant protein LEA-2 subgroup domain-containing protein</fullName>
    </recommendedName>
</protein>
<dbReference type="PANTHER" id="PTHR31234:SF2">
    <property type="entry name" value="OS05G0199100 PROTEIN"/>
    <property type="match status" value="1"/>
</dbReference>
<evidence type="ECO:0000256" key="1">
    <source>
        <dbReference type="ARBA" id="ARBA00004370"/>
    </source>
</evidence>
<feature type="transmembrane region" description="Helical" evidence="3">
    <location>
        <begin position="21"/>
        <end position="48"/>
    </location>
</feature>
<accession>A0ABC9F0Z2</accession>
<organism evidence="4 5">
    <name type="scientific">Urochloa decumbens</name>
    <dbReference type="NCBI Taxonomy" id="240449"/>
    <lineage>
        <taxon>Eukaryota</taxon>
        <taxon>Viridiplantae</taxon>
        <taxon>Streptophyta</taxon>
        <taxon>Embryophyta</taxon>
        <taxon>Tracheophyta</taxon>
        <taxon>Spermatophyta</taxon>
        <taxon>Magnoliopsida</taxon>
        <taxon>Liliopsida</taxon>
        <taxon>Poales</taxon>
        <taxon>Poaceae</taxon>
        <taxon>PACMAD clade</taxon>
        <taxon>Panicoideae</taxon>
        <taxon>Panicodae</taxon>
        <taxon>Paniceae</taxon>
        <taxon>Melinidinae</taxon>
        <taxon>Urochloa</taxon>
    </lineage>
</organism>
<dbReference type="AlphaFoldDB" id="A0ABC9F0Z2"/>
<comment type="subcellular location">
    <subcellularLocation>
        <location evidence="1">Membrane</location>
    </subcellularLocation>
</comment>
<reference evidence="5" key="1">
    <citation type="submission" date="2024-06" db="EMBL/GenBank/DDBJ databases">
        <authorList>
            <person name="Ryan C."/>
        </authorList>
    </citation>
    <scope>NUCLEOTIDE SEQUENCE [LARGE SCALE GENOMIC DNA]</scope>
</reference>
<dbReference type="EMBL" id="OZ075115">
    <property type="protein sequence ID" value="CAL5066487.1"/>
    <property type="molecule type" value="Genomic_DNA"/>
</dbReference>
<keyword evidence="3" id="KW-0812">Transmembrane</keyword>
<evidence type="ECO:0000256" key="3">
    <source>
        <dbReference type="SAM" id="Phobius"/>
    </source>
</evidence>
<sequence>MSWFSCCLPPLDDTKDRIRRWLTLVIILIFVAILVAGTALAAILITIARNPQLTAKVEDSRLNTFEFHNRRGDGATMMASMFRYNISVALAIRNPKAVLSIRHTKPLLATFLFHDRRLNNVTVVDEGHKNWPKRTELHLLRIAGEVPFNLLGVAAAKDFKKQQAAGLFKVEVRLSVDISVLRENKFSLSCPLRLQLAPPRPDEVVLFHAVNCNQDTQDKFYF</sequence>
<dbReference type="InterPro" id="IPR044839">
    <property type="entry name" value="NDR1-like"/>
</dbReference>
<dbReference type="PANTHER" id="PTHR31234">
    <property type="entry name" value="LATE EMBRYOGENESIS ABUNDANT (LEA) HYDROXYPROLINE-RICH GLYCOPROTEIN FAMILY"/>
    <property type="match status" value="1"/>
</dbReference>
<gene>
    <name evidence="4" type="ORF">URODEC1_LOCUS100467</name>
</gene>
<evidence type="ECO:0008006" key="6">
    <source>
        <dbReference type="Google" id="ProtNLM"/>
    </source>
</evidence>
<name>A0ABC9F0Z2_9POAL</name>
<keyword evidence="2 3" id="KW-0472">Membrane</keyword>
<proteinExistence type="predicted"/>
<dbReference type="Proteomes" id="UP001497457">
    <property type="component" value="Chromosome 5rd"/>
</dbReference>
<evidence type="ECO:0000313" key="4">
    <source>
        <dbReference type="EMBL" id="CAL5066487.1"/>
    </source>
</evidence>
<reference evidence="4 5" key="2">
    <citation type="submission" date="2024-10" db="EMBL/GenBank/DDBJ databases">
        <authorList>
            <person name="Ryan C."/>
        </authorList>
    </citation>
    <scope>NUCLEOTIDE SEQUENCE [LARGE SCALE GENOMIC DNA]</scope>
</reference>
<keyword evidence="3" id="KW-1133">Transmembrane helix</keyword>
<evidence type="ECO:0000313" key="5">
    <source>
        <dbReference type="Proteomes" id="UP001497457"/>
    </source>
</evidence>
<evidence type="ECO:0000256" key="2">
    <source>
        <dbReference type="ARBA" id="ARBA00023136"/>
    </source>
</evidence>
<dbReference type="GO" id="GO:0016020">
    <property type="term" value="C:membrane"/>
    <property type="evidence" value="ECO:0007669"/>
    <property type="project" value="UniProtKB-SubCell"/>
</dbReference>
<keyword evidence="5" id="KW-1185">Reference proteome</keyword>